<sequence length="180" mass="18886">MLVYHVATAADWAAARREGQYTTSTRGRTLEQEGFVHASRADQWRGVHARFYADVTEPLVLLEIDTALLGCPVVEEPGEPGGRETFPHLYGPVPVAAVVRAVPLEDALAATSFSGLFLREVLRNAALGLLLVTLAGLGGVLVGGPDGGPETLAGAAAGLGVGLLAVWLLQRRGRGRRSAP</sequence>
<name>A0A6J6SYQ4_9ZZZZ</name>
<feature type="transmembrane region" description="Helical" evidence="1">
    <location>
        <begin position="125"/>
        <end position="145"/>
    </location>
</feature>
<gene>
    <name evidence="2" type="ORF">UFOPK2761_01190</name>
</gene>
<dbReference type="EMBL" id="CAEZYQ010000008">
    <property type="protein sequence ID" value="CAB4740021.1"/>
    <property type="molecule type" value="Genomic_DNA"/>
</dbReference>
<accession>A0A6J6SYQ4</accession>
<keyword evidence="1" id="KW-1133">Transmembrane helix</keyword>
<dbReference type="InterPro" id="IPR009297">
    <property type="entry name" value="DUF952"/>
</dbReference>
<dbReference type="SUPFAM" id="SSF56399">
    <property type="entry name" value="ADP-ribosylation"/>
    <property type="match status" value="1"/>
</dbReference>
<dbReference type="AlphaFoldDB" id="A0A6J6SYQ4"/>
<keyword evidence="1" id="KW-0812">Transmembrane</keyword>
<protein>
    <submittedName>
        <fullName evidence="2">Unannotated protein</fullName>
    </submittedName>
</protein>
<evidence type="ECO:0000256" key="1">
    <source>
        <dbReference type="SAM" id="Phobius"/>
    </source>
</evidence>
<proteinExistence type="predicted"/>
<dbReference type="Pfam" id="PF06108">
    <property type="entry name" value="DUF952"/>
    <property type="match status" value="1"/>
</dbReference>
<organism evidence="2">
    <name type="scientific">freshwater metagenome</name>
    <dbReference type="NCBI Taxonomy" id="449393"/>
    <lineage>
        <taxon>unclassified sequences</taxon>
        <taxon>metagenomes</taxon>
        <taxon>ecological metagenomes</taxon>
    </lineage>
</organism>
<feature type="transmembrane region" description="Helical" evidence="1">
    <location>
        <begin position="151"/>
        <end position="169"/>
    </location>
</feature>
<reference evidence="2" key="1">
    <citation type="submission" date="2020-05" db="EMBL/GenBank/DDBJ databases">
        <authorList>
            <person name="Chiriac C."/>
            <person name="Salcher M."/>
            <person name="Ghai R."/>
            <person name="Kavagutti S V."/>
        </authorList>
    </citation>
    <scope>NUCLEOTIDE SEQUENCE</scope>
</reference>
<evidence type="ECO:0000313" key="2">
    <source>
        <dbReference type="EMBL" id="CAB4740021.1"/>
    </source>
</evidence>
<dbReference type="PANTHER" id="PTHR34129">
    <property type="entry name" value="BLR1139 PROTEIN"/>
    <property type="match status" value="1"/>
</dbReference>
<dbReference type="PANTHER" id="PTHR34129:SF1">
    <property type="entry name" value="DUF952 DOMAIN-CONTAINING PROTEIN"/>
    <property type="match status" value="1"/>
</dbReference>
<dbReference type="Gene3D" id="3.20.170.20">
    <property type="entry name" value="Protein of unknown function DUF952"/>
    <property type="match status" value="1"/>
</dbReference>
<keyword evidence="1" id="KW-0472">Membrane</keyword>